<dbReference type="RefSeq" id="WP_146503325.1">
    <property type="nucleotide sequence ID" value="NZ_SJPG01000001.1"/>
</dbReference>
<dbReference type="EMBL" id="SJPG01000001">
    <property type="protein sequence ID" value="TWT61310.1"/>
    <property type="molecule type" value="Genomic_DNA"/>
</dbReference>
<gene>
    <name evidence="1" type="ORF">Pan54_20460</name>
</gene>
<reference evidence="1 2" key="1">
    <citation type="submission" date="2019-02" db="EMBL/GenBank/DDBJ databases">
        <title>Deep-cultivation of Planctomycetes and their phenomic and genomic characterization uncovers novel biology.</title>
        <authorList>
            <person name="Wiegand S."/>
            <person name="Jogler M."/>
            <person name="Boedeker C."/>
            <person name="Pinto D."/>
            <person name="Vollmers J."/>
            <person name="Rivas-Marin E."/>
            <person name="Kohn T."/>
            <person name="Peeters S.H."/>
            <person name="Heuer A."/>
            <person name="Rast P."/>
            <person name="Oberbeckmann S."/>
            <person name="Bunk B."/>
            <person name="Jeske O."/>
            <person name="Meyerdierks A."/>
            <person name="Storesund J.E."/>
            <person name="Kallscheuer N."/>
            <person name="Luecker S."/>
            <person name="Lage O.M."/>
            <person name="Pohl T."/>
            <person name="Merkel B.J."/>
            <person name="Hornburger P."/>
            <person name="Mueller R.-W."/>
            <person name="Bruemmer F."/>
            <person name="Labrenz M."/>
            <person name="Spormann A.M."/>
            <person name="Op Den Camp H."/>
            <person name="Overmann J."/>
            <person name="Amann R."/>
            <person name="Jetten M.S.M."/>
            <person name="Mascher T."/>
            <person name="Medema M.H."/>
            <person name="Devos D.P."/>
            <person name="Kaster A.-K."/>
            <person name="Ovreas L."/>
            <person name="Rohde M."/>
            <person name="Galperin M.Y."/>
            <person name="Jogler C."/>
        </authorList>
    </citation>
    <scope>NUCLEOTIDE SEQUENCE [LARGE SCALE GENOMIC DNA]</scope>
    <source>
        <strain evidence="1 2">Pan54</strain>
    </source>
</reference>
<dbReference type="AlphaFoldDB" id="A0A5C5XE79"/>
<keyword evidence="2" id="KW-1185">Reference proteome</keyword>
<sequence length="134" mass="14557">MKTSFFTLLVFTILICPYRCMFVMANQGDDAEVNFNKTCCCCSQKCTQESSGKLPAVPGDDDSCSNCLCHGAVVSADKFDFDVAGMTDVIASLELVLSLQLSHVENPRAYWSESPPGPLLSGLTLCIQHHSLLI</sequence>
<dbReference type="Proteomes" id="UP000316095">
    <property type="component" value="Unassembled WGS sequence"/>
</dbReference>
<comment type="caution">
    <text evidence="1">The sequence shown here is derived from an EMBL/GenBank/DDBJ whole genome shotgun (WGS) entry which is preliminary data.</text>
</comment>
<evidence type="ECO:0000313" key="1">
    <source>
        <dbReference type="EMBL" id="TWT61310.1"/>
    </source>
</evidence>
<protein>
    <submittedName>
        <fullName evidence="1">Uncharacterized protein</fullName>
    </submittedName>
</protein>
<evidence type="ECO:0000313" key="2">
    <source>
        <dbReference type="Proteomes" id="UP000316095"/>
    </source>
</evidence>
<name>A0A5C5XE79_9PLAN</name>
<organism evidence="1 2">
    <name type="scientific">Rubinisphaera italica</name>
    <dbReference type="NCBI Taxonomy" id="2527969"/>
    <lineage>
        <taxon>Bacteria</taxon>
        <taxon>Pseudomonadati</taxon>
        <taxon>Planctomycetota</taxon>
        <taxon>Planctomycetia</taxon>
        <taxon>Planctomycetales</taxon>
        <taxon>Planctomycetaceae</taxon>
        <taxon>Rubinisphaera</taxon>
    </lineage>
</organism>
<accession>A0A5C5XE79</accession>
<proteinExistence type="predicted"/>